<dbReference type="Gene3D" id="3.40.960.10">
    <property type="entry name" value="VSR Endonuclease"/>
    <property type="match status" value="1"/>
</dbReference>
<protein>
    <recommendedName>
        <fullName evidence="9">Very short patch repair endonuclease</fullName>
    </recommendedName>
</protein>
<dbReference type="InterPro" id="IPR011335">
    <property type="entry name" value="Restrct_endonuc-II-like"/>
</dbReference>
<evidence type="ECO:0000256" key="4">
    <source>
        <dbReference type="ARBA" id="ARBA00022801"/>
    </source>
</evidence>
<dbReference type="SUPFAM" id="SSF52980">
    <property type="entry name" value="Restriction endonuclease-like"/>
    <property type="match status" value="1"/>
</dbReference>
<dbReference type="GO" id="GO:0016787">
    <property type="term" value="F:hydrolase activity"/>
    <property type="evidence" value="ECO:0007669"/>
    <property type="project" value="UniProtKB-KW"/>
</dbReference>
<dbReference type="EMBL" id="MEVK01000003">
    <property type="protein sequence ID" value="OGC59949.1"/>
    <property type="molecule type" value="Genomic_DNA"/>
</dbReference>
<sequence length="134" mass="16455">MADVFSVEKRSEVMSKIRSKNTLIERKVFRYLRKNNIYFQKHYDRAPGKPDIALPRKRKAVFVDGDFWHGHDYNKRRKKLSPYWKLKILTNIKRDRKNRNLLKQQGWKVLEIWELDLEKREEQTLNKILHFLMV</sequence>
<dbReference type="Proteomes" id="UP000178964">
    <property type="component" value="Unassembled WGS sequence"/>
</dbReference>
<proteinExistence type="inferred from homology"/>
<dbReference type="InterPro" id="IPR004603">
    <property type="entry name" value="DNA_mismatch_endonuc_vsr"/>
</dbReference>
<dbReference type="NCBIfam" id="TIGR00632">
    <property type="entry name" value="vsr"/>
    <property type="match status" value="1"/>
</dbReference>
<comment type="caution">
    <text evidence="7">The sequence shown here is derived from an EMBL/GenBank/DDBJ whole genome shotgun (WGS) entry which is preliminary data.</text>
</comment>
<keyword evidence="3" id="KW-0227">DNA damage</keyword>
<keyword evidence="2" id="KW-0255">Endonuclease</keyword>
<evidence type="ECO:0000256" key="5">
    <source>
        <dbReference type="ARBA" id="ARBA00023204"/>
    </source>
</evidence>
<reference evidence="7 8" key="1">
    <citation type="journal article" date="2016" name="Nat. Commun.">
        <title>Thousands of microbial genomes shed light on interconnected biogeochemical processes in an aquifer system.</title>
        <authorList>
            <person name="Anantharaman K."/>
            <person name="Brown C.T."/>
            <person name="Hug L.A."/>
            <person name="Sharon I."/>
            <person name="Castelle C.J."/>
            <person name="Probst A.J."/>
            <person name="Thomas B.C."/>
            <person name="Singh A."/>
            <person name="Wilkins M.J."/>
            <person name="Karaoz U."/>
            <person name="Brodie E.L."/>
            <person name="Williams K.H."/>
            <person name="Hubbard S.S."/>
            <person name="Banfield J.F."/>
        </authorList>
    </citation>
    <scope>NUCLEOTIDE SEQUENCE [LARGE SCALE GENOMIC DNA]</scope>
</reference>
<keyword evidence="5" id="KW-0234">DNA repair</keyword>
<dbReference type="GO" id="GO:0006298">
    <property type="term" value="P:mismatch repair"/>
    <property type="evidence" value="ECO:0007669"/>
    <property type="project" value="InterPro"/>
</dbReference>
<accession>A0A1F4VS17</accession>
<dbReference type="GO" id="GO:0004519">
    <property type="term" value="F:endonuclease activity"/>
    <property type="evidence" value="ECO:0007669"/>
    <property type="project" value="UniProtKB-KW"/>
</dbReference>
<evidence type="ECO:0000313" key="8">
    <source>
        <dbReference type="Proteomes" id="UP000178964"/>
    </source>
</evidence>
<evidence type="ECO:0008006" key="9">
    <source>
        <dbReference type="Google" id="ProtNLM"/>
    </source>
</evidence>
<name>A0A1F4VS17_UNCKA</name>
<dbReference type="CDD" id="cd00221">
    <property type="entry name" value="Vsr"/>
    <property type="match status" value="1"/>
</dbReference>
<evidence type="ECO:0000256" key="2">
    <source>
        <dbReference type="ARBA" id="ARBA00022759"/>
    </source>
</evidence>
<evidence type="ECO:0000256" key="1">
    <source>
        <dbReference type="ARBA" id="ARBA00022722"/>
    </source>
</evidence>
<evidence type="ECO:0000256" key="3">
    <source>
        <dbReference type="ARBA" id="ARBA00022763"/>
    </source>
</evidence>
<keyword evidence="1" id="KW-0540">Nuclease</keyword>
<evidence type="ECO:0000313" key="7">
    <source>
        <dbReference type="EMBL" id="OGC59949.1"/>
    </source>
</evidence>
<comment type="similarity">
    <text evidence="6">Belongs to the Vsr family.</text>
</comment>
<organism evidence="7 8">
    <name type="scientific">candidate division WWE3 bacterium RIFCSPLOWO2_01_FULL_42_11</name>
    <dbReference type="NCBI Taxonomy" id="1802627"/>
    <lineage>
        <taxon>Bacteria</taxon>
        <taxon>Katanobacteria</taxon>
    </lineage>
</organism>
<keyword evidence="4" id="KW-0378">Hydrolase</keyword>
<evidence type="ECO:0000256" key="6">
    <source>
        <dbReference type="ARBA" id="ARBA00029466"/>
    </source>
</evidence>
<dbReference type="STRING" id="1802627.A3A70_02905"/>
<dbReference type="Pfam" id="PF03852">
    <property type="entry name" value="Vsr"/>
    <property type="match status" value="1"/>
</dbReference>
<gene>
    <name evidence="7" type="ORF">A3A70_02905</name>
</gene>
<dbReference type="AlphaFoldDB" id="A0A1F4VS17"/>